<accession>A0A803MBT6</accession>
<dbReference type="EnsemblPlants" id="AUR62026553-RA">
    <property type="protein sequence ID" value="AUR62026553-RA:cds"/>
    <property type="gene ID" value="AUR62026553"/>
</dbReference>
<dbReference type="InterPro" id="IPR044730">
    <property type="entry name" value="RNase_H-like_dom_plant"/>
</dbReference>
<evidence type="ECO:0000313" key="3">
    <source>
        <dbReference type="Proteomes" id="UP000596660"/>
    </source>
</evidence>
<dbReference type="InterPro" id="IPR012337">
    <property type="entry name" value="RNaseH-like_sf"/>
</dbReference>
<dbReference type="InterPro" id="IPR036397">
    <property type="entry name" value="RNaseH_sf"/>
</dbReference>
<proteinExistence type="predicted"/>
<organism evidence="2 3">
    <name type="scientific">Chenopodium quinoa</name>
    <name type="common">Quinoa</name>
    <dbReference type="NCBI Taxonomy" id="63459"/>
    <lineage>
        <taxon>Eukaryota</taxon>
        <taxon>Viridiplantae</taxon>
        <taxon>Streptophyta</taxon>
        <taxon>Embryophyta</taxon>
        <taxon>Tracheophyta</taxon>
        <taxon>Spermatophyta</taxon>
        <taxon>Magnoliopsida</taxon>
        <taxon>eudicotyledons</taxon>
        <taxon>Gunneridae</taxon>
        <taxon>Pentapetalae</taxon>
        <taxon>Caryophyllales</taxon>
        <taxon>Chenopodiaceae</taxon>
        <taxon>Chenopodioideae</taxon>
        <taxon>Atripliceae</taxon>
        <taxon>Chenopodium</taxon>
    </lineage>
</organism>
<feature type="domain" description="RNase H type-1" evidence="1">
    <location>
        <begin position="56"/>
        <end position="133"/>
    </location>
</feature>
<protein>
    <recommendedName>
        <fullName evidence="1">RNase H type-1 domain-containing protein</fullName>
    </recommendedName>
</protein>
<dbReference type="InterPro" id="IPR053151">
    <property type="entry name" value="RNase_H-like"/>
</dbReference>
<name>A0A803MBT6_CHEQI</name>
<dbReference type="PANTHER" id="PTHR47723:SF19">
    <property type="entry name" value="POLYNUCLEOTIDYL TRANSFERASE, RIBONUCLEASE H-LIKE SUPERFAMILY PROTEIN"/>
    <property type="match status" value="1"/>
</dbReference>
<reference evidence="2" key="2">
    <citation type="submission" date="2021-03" db="UniProtKB">
        <authorList>
            <consortium name="EnsemblPlants"/>
        </authorList>
    </citation>
    <scope>IDENTIFICATION</scope>
</reference>
<dbReference type="Pfam" id="PF13456">
    <property type="entry name" value="RVT_3"/>
    <property type="match status" value="1"/>
</dbReference>
<dbReference type="PANTHER" id="PTHR47723">
    <property type="entry name" value="OS05G0353850 PROTEIN"/>
    <property type="match status" value="1"/>
</dbReference>
<reference evidence="2" key="1">
    <citation type="journal article" date="2017" name="Nature">
        <title>The genome of Chenopodium quinoa.</title>
        <authorList>
            <person name="Jarvis D.E."/>
            <person name="Ho Y.S."/>
            <person name="Lightfoot D.J."/>
            <person name="Schmoeckel S.M."/>
            <person name="Li B."/>
            <person name="Borm T.J.A."/>
            <person name="Ohyanagi H."/>
            <person name="Mineta K."/>
            <person name="Michell C.T."/>
            <person name="Saber N."/>
            <person name="Kharbatia N.M."/>
            <person name="Rupper R.R."/>
            <person name="Sharp A.R."/>
            <person name="Dally N."/>
            <person name="Boughton B.A."/>
            <person name="Woo Y.H."/>
            <person name="Gao G."/>
            <person name="Schijlen E.G.W.M."/>
            <person name="Guo X."/>
            <person name="Momin A.A."/>
            <person name="Negrao S."/>
            <person name="Al-Babili S."/>
            <person name="Gehring C."/>
            <person name="Roessner U."/>
            <person name="Jung C."/>
            <person name="Murphy K."/>
            <person name="Arold S.T."/>
            <person name="Gojobori T."/>
            <person name="van der Linden C.G."/>
            <person name="van Loo E.N."/>
            <person name="Jellen E.N."/>
            <person name="Maughan P.J."/>
            <person name="Tester M."/>
        </authorList>
    </citation>
    <scope>NUCLEOTIDE SEQUENCE [LARGE SCALE GENOMIC DNA]</scope>
    <source>
        <strain evidence="2">cv. PI 614886</strain>
    </source>
</reference>
<sequence>MYAIPFDTGSFLKAIMEETWIALSADPIQGNILGKKARHETFVKWKAPLTNWAALNTDGAAKGAPGQVGRGGILRDATGTFIQGFSAKFGVCNSYRAELLKLEIGLQMVVDQGIERLVIQLDNQACIEALKNAHFQGGESQGGGAAVVVGLDNNEDGGFMVE</sequence>
<dbReference type="GO" id="GO:0003676">
    <property type="term" value="F:nucleic acid binding"/>
    <property type="evidence" value="ECO:0007669"/>
    <property type="project" value="InterPro"/>
</dbReference>
<dbReference type="GO" id="GO:0004523">
    <property type="term" value="F:RNA-DNA hybrid ribonuclease activity"/>
    <property type="evidence" value="ECO:0007669"/>
    <property type="project" value="InterPro"/>
</dbReference>
<evidence type="ECO:0000259" key="1">
    <source>
        <dbReference type="Pfam" id="PF13456"/>
    </source>
</evidence>
<dbReference type="CDD" id="cd06222">
    <property type="entry name" value="RNase_H_like"/>
    <property type="match status" value="1"/>
</dbReference>
<keyword evidence="3" id="KW-1185">Reference proteome</keyword>
<evidence type="ECO:0000313" key="2">
    <source>
        <dbReference type="EnsemblPlants" id="AUR62026553-RA:cds"/>
    </source>
</evidence>
<dbReference type="AlphaFoldDB" id="A0A803MBT6"/>
<dbReference type="Gene3D" id="3.30.420.10">
    <property type="entry name" value="Ribonuclease H-like superfamily/Ribonuclease H"/>
    <property type="match status" value="1"/>
</dbReference>
<dbReference type="InterPro" id="IPR002156">
    <property type="entry name" value="RNaseH_domain"/>
</dbReference>
<dbReference type="Proteomes" id="UP000596660">
    <property type="component" value="Unplaced"/>
</dbReference>
<dbReference type="Gramene" id="AUR62026553-RA">
    <property type="protein sequence ID" value="AUR62026553-RA:cds"/>
    <property type="gene ID" value="AUR62026553"/>
</dbReference>
<dbReference type="SUPFAM" id="SSF53098">
    <property type="entry name" value="Ribonuclease H-like"/>
    <property type="match status" value="1"/>
</dbReference>